<reference evidence="1" key="1">
    <citation type="submission" date="2018-05" db="EMBL/GenBank/DDBJ databases">
        <authorList>
            <person name="Lanie J.A."/>
            <person name="Ng W.-L."/>
            <person name="Kazmierczak K.M."/>
            <person name="Andrzejewski T.M."/>
            <person name="Davidsen T.M."/>
            <person name="Wayne K.J."/>
            <person name="Tettelin H."/>
            <person name="Glass J.I."/>
            <person name="Rusch D."/>
            <person name="Podicherti R."/>
            <person name="Tsui H.-C.T."/>
            <person name="Winkler M.E."/>
        </authorList>
    </citation>
    <scope>NUCLEOTIDE SEQUENCE</scope>
</reference>
<dbReference type="AlphaFoldDB" id="A0A382EAU0"/>
<gene>
    <name evidence="1" type="ORF">METZ01_LOCUS200672</name>
</gene>
<evidence type="ECO:0000313" key="1">
    <source>
        <dbReference type="EMBL" id="SVB47818.1"/>
    </source>
</evidence>
<name>A0A382EAU0_9ZZZZ</name>
<dbReference type="EMBL" id="UINC01043585">
    <property type="protein sequence ID" value="SVB47818.1"/>
    <property type="molecule type" value="Genomic_DNA"/>
</dbReference>
<organism evidence="1">
    <name type="scientific">marine metagenome</name>
    <dbReference type="NCBI Taxonomy" id="408172"/>
    <lineage>
        <taxon>unclassified sequences</taxon>
        <taxon>metagenomes</taxon>
        <taxon>ecological metagenomes</taxon>
    </lineage>
</organism>
<sequence length="30" mass="3379">MIATLENYVTLIVYVNAESKGNSKTRRGSY</sequence>
<proteinExistence type="predicted"/>
<protein>
    <submittedName>
        <fullName evidence="1">Uncharacterized protein</fullName>
    </submittedName>
</protein>
<accession>A0A382EAU0</accession>